<gene>
    <name evidence="1" type="ORF">MSZNOR_1001</name>
</gene>
<dbReference type="Gene3D" id="2.180.10.10">
    <property type="entry name" value="RHS repeat-associated core"/>
    <property type="match status" value="1"/>
</dbReference>
<evidence type="ECO:0000313" key="1">
    <source>
        <dbReference type="EMBL" id="CAI8769371.1"/>
    </source>
</evidence>
<dbReference type="EMBL" id="OX458333">
    <property type="protein sequence ID" value="CAI8769371.1"/>
    <property type="molecule type" value="Genomic_DNA"/>
</dbReference>
<protein>
    <recommendedName>
        <fullName evidence="3">RHS repeat-associated core domain-containing protein</fullName>
    </recommendedName>
</protein>
<reference evidence="1 2" key="1">
    <citation type="submission" date="2023-03" db="EMBL/GenBank/DDBJ databases">
        <authorList>
            <person name="Pearce D."/>
        </authorList>
    </citation>
    <scope>NUCLEOTIDE SEQUENCE [LARGE SCALE GENOMIC DNA]</scope>
    <source>
        <strain evidence="1">Msz</strain>
    </source>
</reference>
<keyword evidence="2" id="KW-1185">Reference proteome</keyword>
<dbReference type="InterPro" id="IPR022385">
    <property type="entry name" value="Rhs_assc_core"/>
</dbReference>
<dbReference type="PANTHER" id="PTHR32305:SF15">
    <property type="entry name" value="PROTEIN RHSA-RELATED"/>
    <property type="match status" value="1"/>
</dbReference>
<name>A0ABN8WYW4_9GAMM</name>
<accession>A0ABN8WYW4</accession>
<organism evidence="1 2">
    <name type="scientific">Methylocaldum szegediense</name>
    <dbReference type="NCBI Taxonomy" id="73780"/>
    <lineage>
        <taxon>Bacteria</taxon>
        <taxon>Pseudomonadati</taxon>
        <taxon>Pseudomonadota</taxon>
        <taxon>Gammaproteobacteria</taxon>
        <taxon>Methylococcales</taxon>
        <taxon>Methylococcaceae</taxon>
        <taxon>Methylocaldum</taxon>
    </lineage>
</organism>
<proteinExistence type="predicted"/>
<dbReference type="InterPro" id="IPR050708">
    <property type="entry name" value="T6SS_VgrG/RHS"/>
</dbReference>
<evidence type="ECO:0008006" key="3">
    <source>
        <dbReference type="Google" id="ProtNLM"/>
    </source>
</evidence>
<dbReference type="NCBIfam" id="TIGR03696">
    <property type="entry name" value="Rhs_assc_core"/>
    <property type="match status" value="1"/>
</dbReference>
<sequence>MYYRARYYDPTIGRFTQRDPAGFADGLNPYAYVGNNPISFTDPLGLNKVAPIASSNVSA</sequence>
<dbReference type="PANTHER" id="PTHR32305">
    <property type="match status" value="1"/>
</dbReference>
<evidence type="ECO:0000313" key="2">
    <source>
        <dbReference type="Proteomes" id="UP001162030"/>
    </source>
</evidence>
<dbReference type="Proteomes" id="UP001162030">
    <property type="component" value="Chromosome"/>
</dbReference>